<organism evidence="5 6">
    <name type="scientific">Vigna radiata var. radiata</name>
    <name type="common">Mung bean</name>
    <name type="synonym">Phaseolus aureus</name>
    <dbReference type="NCBI Taxonomy" id="3916"/>
    <lineage>
        <taxon>Eukaryota</taxon>
        <taxon>Viridiplantae</taxon>
        <taxon>Streptophyta</taxon>
        <taxon>Embryophyta</taxon>
        <taxon>Tracheophyta</taxon>
        <taxon>Spermatophyta</taxon>
        <taxon>Magnoliopsida</taxon>
        <taxon>eudicotyledons</taxon>
        <taxon>Gunneridae</taxon>
        <taxon>Pentapetalae</taxon>
        <taxon>rosids</taxon>
        <taxon>fabids</taxon>
        <taxon>Fabales</taxon>
        <taxon>Fabaceae</taxon>
        <taxon>Papilionoideae</taxon>
        <taxon>50 kb inversion clade</taxon>
        <taxon>NPAAA clade</taxon>
        <taxon>indigoferoid/millettioid clade</taxon>
        <taxon>Phaseoleae</taxon>
        <taxon>Vigna</taxon>
    </lineage>
</organism>
<dbReference type="GeneID" id="111240993"/>
<keyword evidence="3" id="KW-0378">Hydrolase</keyword>
<dbReference type="Gene3D" id="3.40.395.10">
    <property type="entry name" value="Adenoviral Proteinase, Chain A"/>
    <property type="match status" value="1"/>
</dbReference>
<accession>A0A3Q0EMS5</accession>
<keyword evidence="5" id="KW-1185">Reference proteome</keyword>
<protein>
    <submittedName>
        <fullName evidence="6">Uncharacterized protein LOC111240993 isoform X1</fullName>
    </submittedName>
</protein>
<evidence type="ECO:0000259" key="4">
    <source>
        <dbReference type="PROSITE" id="PS50600"/>
    </source>
</evidence>
<gene>
    <name evidence="6" type="primary">LOC111240993</name>
</gene>
<evidence type="ECO:0000313" key="6">
    <source>
        <dbReference type="RefSeq" id="XP_022632950.1"/>
    </source>
</evidence>
<evidence type="ECO:0000256" key="3">
    <source>
        <dbReference type="ARBA" id="ARBA00022801"/>
    </source>
</evidence>
<dbReference type="PROSITE" id="PS50600">
    <property type="entry name" value="ULP_PROTEASE"/>
    <property type="match status" value="1"/>
</dbReference>
<dbReference type="RefSeq" id="XP_022632950.1">
    <property type="nucleotide sequence ID" value="XM_022777229.1"/>
</dbReference>
<dbReference type="GO" id="GO:0008234">
    <property type="term" value="F:cysteine-type peptidase activity"/>
    <property type="evidence" value="ECO:0007669"/>
    <property type="project" value="InterPro"/>
</dbReference>
<dbReference type="AlphaFoldDB" id="A0A3Q0EMS5"/>
<sequence>MFMHFRNRLTGVVKRVHFSSLYAGHIINDYRKMEKNQHVYTLRNYATYKLFMSFCHDEHWWCYAVNLKTLRISIIDSLNKAVKDRKRIDTFVDQNMAKCFCMLYNRPEGSIAHLFVQVSNIPSQPNLFDCGVIILKAVEIWDGEDKYNSMSMPQYTNEELREIRKNYVKDWILDNDNIARMEALHKYGFLQDC</sequence>
<dbReference type="InterPro" id="IPR003653">
    <property type="entry name" value="Peptidase_C48_C"/>
</dbReference>
<dbReference type="InterPro" id="IPR038765">
    <property type="entry name" value="Papain-like_cys_pep_sf"/>
</dbReference>
<evidence type="ECO:0000256" key="1">
    <source>
        <dbReference type="ARBA" id="ARBA00005234"/>
    </source>
</evidence>
<feature type="domain" description="Ubiquitin-like protease family profile" evidence="4">
    <location>
        <begin position="1"/>
        <end position="141"/>
    </location>
</feature>
<keyword evidence="2" id="KW-0645">Protease</keyword>
<dbReference type="Pfam" id="PF02902">
    <property type="entry name" value="Peptidase_C48"/>
    <property type="match status" value="1"/>
</dbReference>
<dbReference type="OrthoDB" id="1694156at2759"/>
<evidence type="ECO:0000256" key="2">
    <source>
        <dbReference type="ARBA" id="ARBA00022670"/>
    </source>
</evidence>
<comment type="similarity">
    <text evidence="1">Belongs to the peptidase C48 family.</text>
</comment>
<proteinExistence type="inferred from homology"/>
<dbReference type="Proteomes" id="UP000087766">
    <property type="component" value="Unplaced"/>
</dbReference>
<dbReference type="GO" id="GO:0006508">
    <property type="term" value="P:proteolysis"/>
    <property type="evidence" value="ECO:0007669"/>
    <property type="project" value="UniProtKB-KW"/>
</dbReference>
<reference evidence="6" key="1">
    <citation type="submission" date="2025-08" db="UniProtKB">
        <authorList>
            <consortium name="RefSeq"/>
        </authorList>
    </citation>
    <scope>IDENTIFICATION</scope>
    <source>
        <tissue evidence="6">Leaf</tissue>
    </source>
</reference>
<dbReference type="SUPFAM" id="SSF54001">
    <property type="entry name" value="Cysteine proteinases"/>
    <property type="match status" value="1"/>
</dbReference>
<evidence type="ECO:0000313" key="5">
    <source>
        <dbReference type="Proteomes" id="UP000087766"/>
    </source>
</evidence>
<name>A0A3Q0EMS5_VIGRR</name>
<dbReference type="KEGG" id="vra:111240993"/>